<feature type="compositionally biased region" description="Pro residues" evidence="1">
    <location>
        <begin position="348"/>
        <end position="358"/>
    </location>
</feature>
<reference evidence="2" key="1">
    <citation type="submission" date="2021-11" db="EMBL/GenBank/DDBJ databases">
        <title>BS-T2-15 a new species belonging to the Comamonadaceae family isolated from the soil of a French oak forest.</title>
        <authorList>
            <person name="Mieszkin S."/>
            <person name="Alain K."/>
        </authorList>
    </citation>
    <scope>NUCLEOTIDE SEQUENCE</scope>
    <source>
        <strain evidence="2">BS-T2-15</strain>
    </source>
</reference>
<dbReference type="RefSeq" id="WP_275683510.1">
    <property type="nucleotide sequence ID" value="NZ_JAJLJH010000004.1"/>
</dbReference>
<evidence type="ECO:0000256" key="1">
    <source>
        <dbReference type="SAM" id="MobiDB-lite"/>
    </source>
</evidence>
<evidence type="ECO:0000313" key="3">
    <source>
        <dbReference type="Proteomes" id="UP001139353"/>
    </source>
</evidence>
<dbReference type="EMBL" id="JAJLJH010000004">
    <property type="protein sequence ID" value="MCK9687473.1"/>
    <property type="molecule type" value="Genomic_DNA"/>
</dbReference>
<gene>
    <name evidence="2" type="ORF">LPC04_17350</name>
</gene>
<evidence type="ECO:0000313" key="2">
    <source>
        <dbReference type="EMBL" id="MCK9687473.1"/>
    </source>
</evidence>
<protein>
    <submittedName>
        <fullName evidence="2">Uncharacterized protein</fullName>
    </submittedName>
</protein>
<comment type="caution">
    <text evidence="2">The sequence shown here is derived from an EMBL/GenBank/DDBJ whole genome shotgun (WGS) entry which is preliminary data.</text>
</comment>
<keyword evidence="3" id="KW-1185">Reference proteome</keyword>
<feature type="region of interest" description="Disordered" evidence="1">
    <location>
        <begin position="338"/>
        <end position="358"/>
    </location>
</feature>
<accession>A0A9X1YJT5</accession>
<sequence length="392" mass="42330">MTLAADLQKLIEQSCHTAWSQFDWIRSNAALYGLSRRTTDKWTMPGEPAFVSMLADSPLLRRRLAKAVQSGLAPELCKGSPLVSGVFHAHPPRVRFGKSASQVELADLLLVRHHFQTGQTRPEGRALLLQARASTTPRTGRLTGRDAHRFDLQADWSTPFAFPNGDIGPPPVGDKWILGPGPAPHPVTSVYGIVSSQRSCKGQKFPDNCPWAVGGALPPEPGHGRESRGTLSLAAALAGLVSGAHGRPWHVDAPPEDHWSHLVRQLLERSIPFEHQVQRVGGVDLPRRRAALAFIQSFLSVEVNAKLTSTIDREQSFEAYVDELIASVDSVGRQAHEWASANKATDDPPAPRTAPDGPPGGVSVLYIATFGDAPLAEAKADWIPLPEAAAHA</sequence>
<dbReference type="Proteomes" id="UP001139353">
    <property type="component" value="Unassembled WGS sequence"/>
</dbReference>
<dbReference type="AlphaFoldDB" id="A0A9X1YJT5"/>
<name>A0A9X1YJT5_9BURK</name>
<proteinExistence type="predicted"/>
<organism evidence="2 3">
    <name type="scientific">Scleromatobacter humisilvae</name>
    <dbReference type="NCBI Taxonomy" id="2897159"/>
    <lineage>
        <taxon>Bacteria</taxon>
        <taxon>Pseudomonadati</taxon>
        <taxon>Pseudomonadota</taxon>
        <taxon>Betaproteobacteria</taxon>
        <taxon>Burkholderiales</taxon>
        <taxon>Sphaerotilaceae</taxon>
        <taxon>Scleromatobacter</taxon>
    </lineage>
</organism>